<protein>
    <submittedName>
        <fullName evidence="1">Uncharacterized protein</fullName>
    </submittedName>
</protein>
<proteinExistence type="predicted"/>
<accession>A0A8X6RYI9</accession>
<comment type="caution">
    <text evidence="1">The sequence shown here is derived from an EMBL/GenBank/DDBJ whole genome shotgun (WGS) entry which is preliminary data.</text>
</comment>
<name>A0A8X6RYI9_TRICX</name>
<sequence>MKNLVKWWEKQFKISNRTVVDWNNYMREVYIDSLLKPQQQEIGGPGVIEVDETTQGLLVMDLVILNHGQMTRTSPELAHPSPNFRTTPTGGHLSFNIFNMHPPPAHGHTGLKLMTCQLRVCYLDYQNF</sequence>
<evidence type="ECO:0000313" key="2">
    <source>
        <dbReference type="Proteomes" id="UP000887159"/>
    </source>
</evidence>
<organism evidence="1 2">
    <name type="scientific">Trichonephila clavipes</name>
    <name type="common">Golden silk orbweaver</name>
    <name type="synonym">Nephila clavipes</name>
    <dbReference type="NCBI Taxonomy" id="2585209"/>
    <lineage>
        <taxon>Eukaryota</taxon>
        <taxon>Metazoa</taxon>
        <taxon>Ecdysozoa</taxon>
        <taxon>Arthropoda</taxon>
        <taxon>Chelicerata</taxon>
        <taxon>Arachnida</taxon>
        <taxon>Araneae</taxon>
        <taxon>Araneomorphae</taxon>
        <taxon>Entelegynae</taxon>
        <taxon>Araneoidea</taxon>
        <taxon>Nephilidae</taxon>
        <taxon>Trichonephila</taxon>
    </lineage>
</organism>
<reference evidence="1" key="1">
    <citation type="submission" date="2020-08" db="EMBL/GenBank/DDBJ databases">
        <title>Multicomponent nature underlies the extraordinary mechanical properties of spider dragline silk.</title>
        <authorList>
            <person name="Kono N."/>
            <person name="Nakamura H."/>
            <person name="Mori M."/>
            <person name="Yoshida Y."/>
            <person name="Ohtoshi R."/>
            <person name="Malay A.D."/>
            <person name="Moran D.A.P."/>
            <person name="Tomita M."/>
            <person name="Numata K."/>
            <person name="Arakawa K."/>
        </authorList>
    </citation>
    <scope>NUCLEOTIDE SEQUENCE</scope>
</reference>
<dbReference type="EMBL" id="BMAU01021233">
    <property type="protein sequence ID" value="GFY02521.1"/>
    <property type="molecule type" value="Genomic_DNA"/>
</dbReference>
<dbReference type="Proteomes" id="UP000887159">
    <property type="component" value="Unassembled WGS sequence"/>
</dbReference>
<dbReference type="AlphaFoldDB" id="A0A8X6RYI9"/>
<gene>
    <name evidence="1" type="ORF">TNCV_3504011</name>
</gene>
<keyword evidence="2" id="KW-1185">Reference proteome</keyword>
<evidence type="ECO:0000313" key="1">
    <source>
        <dbReference type="EMBL" id="GFY02521.1"/>
    </source>
</evidence>